<dbReference type="InterPro" id="IPR002645">
    <property type="entry name" value="STAS_dom"/>
</dbReference>
<dbReference type="CDD" id="cd07043">
    <property type="entry name" value="STAS_anti-anti-sigma_factors"/>
    <property type="match status" value="1"/>
</dbReference>
<evidence type="ECO:0000256" key="1">
    <source>
        <dbReference type="SAM" id="MobiDB-lite"/>
    </source>
</evidence>
<reference evidence="3 4" key="1">
    <citation type="submission" date="2019-07" db="EMBL/GenBank/DDBJ databases">
        <title>New species of Amycolatopsis and Streptomyces.</title>
        <authorList>
            <person name="Duangmal K."/>
            <person name="Teo W.F.A."/>
            <person name="Lipun K."/>
        </authorList>
    </citation>
    <scope>NUCLEOTIDE SEQUENCE [LARGE SCALE GENOMIC DNA]</scope>
    <source>
        <strain evidence="3 4">NBRC 109810</strain>
    </source>
</reference>
<dbReference type="AlphaFoldDB" id="A0A5N8V973"/>
<dbReference type="SUPFAM" id="SSF55729">
    <property type="entry name" value="Acyl-CoA N-acyltransferases (Nat)"/>
    <property type="match status" value="1"/>
</dbReference>
<name>A0A5N8V973_9ACTN</name>
<gene>
    <name evidence="3" type="ORF">FNH09_11130</name>
</gene>
<dbReference type="Pfam" id="PF13466">
    <property type="entry name" value="STAS_2"/>
    <property type="match status" value="1"/>
</dbReference>
<organism evidence="3 4">
    <name type="scientific">Streptomyces adustus</name>
    <dbReference type="NCBI Taxonomy" id="1609272"/>
    <lineage>
        <taxon>Bacteria</taxon>
        <taxon>Bacillati</taxon>
        <taxon>Actinomycetota</taxon>
        <taxon>Actinomycetes</taxon>
        <taxon>Kitasatosporales</taxon>
        <taxon>Streptomycetaceae</taxon>
        <taxon>Streptomyces</taxon>
    </lineage>
</organism>
<comment type="caution">
    <text evidence="3">The sequence shown here is derived from an EMBL/GenBank/DDBJ whole genome shotgun (WGS) entry which is preliminary data.</text>
</comment>
<dbReference type="OrthoDB" id="3627466at2"/>
<protein>
    <submittedName>
        <fullName evidence="3">STAS domain-containing protein</fullName>
    </submittedName>
</protein>
<dbReference type="EMBL" id="VJZD01000033">
    <property type="protein sequence ID" value="MPY31821.1"/>
    <property type="molecule type" value="Genomic_DNA"/>
</dbReference>
<sequence>MVLSRLDIHRRNRGERTLVTLAGDIGPATTPLLRAALERCLLDGVTVIDIDLSTVGSCDARGLDVFLSASRRAGRVHASLLLHHPCAQISRLLADTGSAPLLLAAPASPVPPALSGDLTATGTRVPEDPARPSDQPVLKDGIRLRRLTRWQAEDMREDIADLAAESVAGTPGKAYHRRGDFLGRLAAGAHHRGFALLVAETTVLVGCAFGFPVGPGNSGCRGFGGTLQESIQRLTSCARFVVLTQVVAHQHAQHHDIARRLQRRLLSDLHSSLGVVLLHPADRAGQTVFSSWGWQNMGVVVGLPGPVTPCVLILRTEPLSTAGR</sequence>
<dbReference type="RefSeq" id="WP_152886671.1">
    <property type="nucleotide sequence ID" value="NZ_VJZD01000033.1"/>
</dbReference>
<feature type="region of interest" description="Disordered" evidence="1">
    <location>
        <begin position="114"/>
        <end position="134"/>
    </location>
</feature>
<dbReference type="InterPro" id="IPR058548">
    <property type="entry name" value="MlaB-like_STAS"/>
</dbReference>
<keyword evidence="4" id="KW-1185">Reference proteome</keyword>
<dbReference type="PROSITE" id="PS50801">
    <property type="entry name" value="STAS"/>
    <property type="match status" value="1"/>
</dbReference>
<dbReference type="Gene3D" id="3.30.750.24">
    <property type="entry name" value="STAS domain"/>
    <property type="match status" value="1"/>
</dbReference>
<evidence type="ECO:0000313" key="4">
    <source>
        <dbReference type="Proteomes" id="UP000325849"/>
    </source>
</evidence>
<dbReference type="InterPro" id="IPR036513">
    <property type="entry name" value="STAS_dom_sf"/>
</dbReference>
<dbReference type="SUPFAM" id="SSF52091">
    <property type="entry name" value="SpoIIaa-like"/>
    <property type="match status" value="1"/>
</dbReference>
<proteinExistence type="predicted"/>
<dbReference type="Proteomes" id="UP000325849">
    <property type="component" value="Unassembled WGS sequence"/>
</dbReference>
<evidence type="ECO:0000313" key="3">
    <source>
        <dbReference type="EMBL" id="MPY31821.1"/>
    </source>
</evidence>
<dbReference type="InterPro" id="IPR016181">
    <property type="entry name" value="Acyl_CoA_acyltransferase"/>
</dbReference>
<feature type="domain" description="STAS" evidence="2">
    <location>
        <begin position="18"/>
        <end position="97"/>
    </location>
</feature>
<accession>A0A5N8V973</accession>
<evidence type="ECO:0000259" key="2">
    <source>
        <dbReference type="PROSITE" id="PS50801"/>
    </source>
</evidence>